<reference evidence="6 7" key="1">
    <citation type="submission" date="2017-02" db="EMBL/GenBank/DDBJ databases">
        <authorList>
            <person name="Peterson S.W."/>
        </authorList>
    </citation>
    <scope>NUCLEOTIDE SEQUENCE [LARGE SCALE GENOMIC DNA]</scope>
    <source>
        <strain evidence="6 7">ATCC 49788</strain>
    </source>
</reference>
<gene>
    <name evidence="6" type="ORF">SAMN02745130_01829</name>
</gene>
<dbReference type="AlphaFoldDB" id="A0A1T4WMI3"/>
<keyword evidence="5" id="KW-0143">Chaperone</keyword>
<accession>A0A1T4WMI3</accession>
<dbReference type="RefSeq" id="WP_078922297.1">
    <property type="nucleotide sequence ID" value="NZ_FUYB01000007.1"/>
</dbReference>
<keyword evidence="4" id="KW-0963">Cytoplasm</keyword>
<organism evidence="6 7">
    <name type="scientific">Thiothrix eikelboomii</name>
    <dbReference type="NCBI Taxonomy" id="92487"/>
    <lineage>
        <taxon>Bacteria</taxon>
        <taxon>Pseudomonadati</taxon>
        <taxon>Pseudomonadota</taxon>
        <taxon>Gammaproteobacteria</taxon>
        <taxon>Thiotrichales</taxon>
        <taxon>Thiotrichaceae</taxon>
        <taxon>Thiothrix</taxon>
    </lineage>
</organism>
<comment type="similarity">
    <text evidence="2">Belongs to the SdhE FAD assembly factor family.</text>
</comment>
<dbReference type="EMBL" id="FUYB01000007">
    <property type="protein sequence ID" value="SKA78088.1"/>
    <property type="molecule type" value="Genomic_DNA"/>
</dbReference>
<dbReference type="PANTHER" id="PTHR39585:SF1">
    <property type="entry name" value="FAD ASSEMBLY FACTOR SDHE"/>
    <property type="match status" value="1"/>
</dbReference>
<keyword evidence="7" id="KW-1185">Reference proteome</keyword>
<evidence type="ECO:0000256" key="4">
    <source>
        <dbReference type="ARBA" id="ARBA00022490"/>
    </source>
</evidence>
<dbReference type="Pfam" id="PF03937">
    <property type="entry name" value="Sdh5"/>
    <property type="match status" value="1"/>
</dbReference>
<dbReference type="InterPro" id="IPR050531">
    <property type="entry name" value="SdhE_FAD_assembly_factor"/>
</dbReference>
<evidence type="ECO:0000256" key="5">
    <source>
        <dbReference type="ARBA" id="ARBA00023186"/>
    </source>
</evidence>
<proteinExistence type="inferred from homology"/>
<dbReference type="GO" id="GO:0005737">
    <property type="term" value="C:cytoplasm"/>
    <property type="evidence" value="ECO:0007669"/>
    <property type="project" value="UniProtKB-SubCell"/>
</dbReference>
<dbReference type="Proteomes" id="UP000190460">
    <property type="component" value="Unassembled WGS sequence"/>
</dbReference>
<evidence type="ECO:0000313" key="6">
    <source>
        <dbReference type="EMBL" id="SKA78088.1"/>
    </source>
</evidence>
<evidence type="ECO:0000256" key="2">
    <source>
        <dbReference type="ARBA" id="ARBA00008571"/>
    </source>
</evidence>
<evidence type="ECO:0000313" key="7">
    <source>
        <dbReference type="Proteomes" id="UP000190460"/>
    </source>
</evidence>
<dbReference type="GO" id="GO:0006105">
    <property type="term" value="P:succinate metabolic process"/>
    <property type="evidence" value="ECO:0007669"/>
    <property type="project" value="TreeGrafter"/>
</dbReference>
<dbReference type="PANTHER" id="PTHR39585">
    <property type="entry name" value="FAD ASSEMBLY FACTOR SDHE"/>
    <property type="match status" value="1"/>
</dbReference>
<dbReference type="STRING" id="92487.SAMN02745130_01829"/>
<dbReference type="Gene3D" id="1.10.150.250">
    <property type="entry name" value="Flavinator of succinate dehydrogenase"/>
    <property type="match status" value="1"/>
</dbReference>
<sequence>MNELSRYKLRCRRGMKELDFVLERYLKNHFPQADAEEIQRFDELLELQDPNLFGILFQTEATPEQYQALAAKIRSLA</sequence>
<dbReference type="InterPro" id="IPR005631">
    <property type="entry name" value="SDH"/>
</dbReference>
<evidence type="ECO:0000256" key="3">
    <source>
        <dbReference type="ARBA" id="ARBA00019418"/>
    </source>
</evidence>
<evidence type="ECO:0000256" key="1">
    <source>
        <dbReference type="ARBA" id="ARBA00004496"/>
    </source>
</evidence>
<dbReference type="InterPro" id="IPR036714">
    <property type="entry name" value="SDH_sf"/>
</dbReference>
<dbReference type="OrthoDB" id="9180899at2"/>
<name>A0A1T4WMI3_9GAMM</name>
<dbReference type="SUPFAM" id="SSF109910">
    <property type="entry name" value="YgfY-like"/>
    <property type="match status" value="1"/>
</dbReference>
<protein>
    <recommendedName>
        <fullName evidence="3">FAD assembly factor SdhE</fullName>
    </recommendedName>
</protein>
<comment type="subcellular location">
    <subcellularLocation>
        <location evidence="1">Cytoplasm</location>
    </subcellularLocation>
</comment>